<dbReference type="GO" id="GO:0046656">
    <property type="term" value="P:folic acid biosynthetic process"/>
    <property type="evidence" value="ECO:0007669"/>
    <property type="project" value="UniProtKB-KW"/>
</dbReference>
<evidence type="ECO:0000259" key="8">
    <source>
        <dbReference type="SMART" id="SM00905"/>
    </source>
</evidence>
<dbReference type="InterPro" id="IPR006157">
    <property type="entry name" value="FolB_dom"/>
</dbReference>
<dbReference type="InterPro" id="IPR006156">
    <property type="entry name" value="Dihydroneopterin_aldolase"/>
</dbReference>
<evidence type="ECO:0000256" key="3">
    <source>
        <dbReference type="ARBA" id="ARBA00005708"/>
    </source>
</evidence>
<protein>
    <recommendedName>
        <fullName evidence="4">dihydroneopterin aldolase</fullName>
        <ecNumber evidence="4">4.1.2.25</ecNumber>
    </recommendedName>
    <alternativeName>
        <fullName evidence="7">7,8-dihydroneopterin aldolase</fullName>
    </alternativeName>
</protein>
<feature type="domain" description="Dihydroneopterin aldolase/epimerase" evidence="8">
    <location>
        <begin position="191"/>
        <end position="293"/>
    </location>
</feature>
<dbReference type="VEuPathDB" id="FungiDB:P170DRAFT_430315"/>
<evidence type="ECO:0000313" key="9">
    <source>
        <dbReference type="EMBL" id="PLB44416.1"/>
    </source>
</evidence>
<dbReference type="EC" id="4.1.2.25" evidence="4"/>
<evidence type="ECO:0000256" key="1">
    <source>
        <dbReference type="ARBA" id="ARBA00001353"/>
    </source>
</evidence>
<dbReference type="GO" id="GO:0005737">
    <property type="term" value="C:cytoplasm"/>
    <property type="evidence" value="ECO:0007669"/>
    <property type="project" value="TreeGrafter"/>
</dbReference>
<dbReference type="Proteomes" id="UP000234275">
    <property type="component" value="Unassembled WGS sequence"/>
</dbReference>
<dbReference type="SUPFAM" id="SSF55620">
    <property type="entry name" value="Tetrahydrobiopterin biosynthesis enzymes-like"/>
    <property type="match status" value="1"/>
</dbReference>
<comment type="pathway">
    <text evidence="2">Cofactor biosynthesis; tetrahydrofolate biosynthesis; 2-amino-4-hydroxy-6-hydroxymethyl-7,8-dihydropteridine diphosphate from 7,8-dihydroneopterin triphosphate: step 3/4.</text>
</comment>
<dbReference type="GeneID" id="36555643"/>
<dbReference type="PANTHER" id="PTHR42844:SF1">
    <property type="entry name" value="DIHYDRONEOPTERIN ALDOLASE 1-RELATED"/>
    <property type="match status" value="1"/>
</dbReference>
<name>A0A2I2FV22_9EURO</name>
<evidence type="ECO:0000256" key="5">
    <source>
        <dbReference type="ARBA" id="ARBA00022909"/>
    </source>
</evidence>
<dbReference type="STRING" id="1392250.A0A2I2FV22"/>
<gene>
    <name evidence="9" type="ORF">P170DRAFT_430315</name>
</gene>
<dbReference type="PANTHER" id="PTHR42844">
    <property type="entry name" value="DIHYDRONEOPTERIN ALDOLASE 1-RELATED"/>
    <property type="match status" value="1"/>
</dbReference>
<organism evidence="9 10">
    <name type="scientific">Aspergillus steynii IBT 23096</name>
    <dbReference type="NCBI Taxonomy" id="1392250"/>
    <lineage>
        <taxon>Eukaryota</taxon>
        <taxon>Fungi</taxon>
        <taxon>Dikarya</taxon>
        <taxon>Ascomycota</taxon>
        <taxon>Pezizomycotina</taxon>
        <taxon>Eurotiomycetes</taxon>
        <taxon>Eurotiomycetidae</taxon>
        <taxon>Eurotiales</taxon>
        <taxon>Aspergillaceae</taxon>
        <taxon>Aspergillus</taxon>
        <taxon>Aspergillus subgen. Circumdati</taxon>
    </lineage>
</organism>
<dbReference type="Gene3D" id="3.30.1130.10">
    <property type="match status" value="2"/>
</dbReference>
<proteinExistence type="inferred from homology"/>
<evidence type="ECO:0000256" key="2">
    <source>
        <dbReference type="ARBA" id="ARBA00005013"/>
    </source>
</evidence>
<comment type="caution">
    <text evidence="9">The sequence shown here is derived from an EMBL/GenBank/DDBJ whole genome shotgun (WGS) entry which is preliminary data.</text>
</comment>
<evidence type="ECO:0000313" key="10">
    <source>
        <dbReference type="Proteomes" id="UP000234275"/>
    </source>
</evidence>
<accession>A0A2I2FV22</accession>
<keyword evidence="10" id="KW-1185">Reference proteome</keyword>
<reference evidence="9 10" key="1">
    <citation type="submission" date="2016-12" db="EMBL/GenBank/DDBJ databases">
        <title>The genomes of Aspergillus section Nigri reveals drivers in fungal speciation.</title>
        <authorList>
            <consortium name="DOE Joint Genome Institute"/>
            <person name="Vesth T.C."/>
            <person name="Nybo J."/>
            <person name="Theobald S."/>
            <person name="Brandl J."/>
            <person name="Frisvad J.C."/>
            <person name="Nielsen K.F."/>
            <person name="Lyhne E.K."/>
            <person name="Kogle M.E."/>
            <person name="Kuo A."/>
            <person name="Riley R."/>
            <person name="Clum A."/>
            <person name="Nolan M."/>
            <person name="Lipzen A."/>
            <person name="Salamov A."/>
            <person name="Henrissat B."/>
            <person name="Wiebenga A."/>
            <person name="De Vries R.P."/>
            <person name="Grigoriev I.V."/>
            <person name="Mortensen U.H."/>
            <person name="Andersen M.R."/>
            <person name="Baker S.E."/>
        </authorList>
    </citation>
    <scope>NUCLEOTIDE SEQUENCE [LARGE SCALE GENOMIC DNA]</scope>
    <source>
        <strain evidence="9 10">IBT 23096</strain>
    </source>
</reference>
<dbReference type="GO" id="GO:0004150">
    <property type="term" value="F:dihydroneopterin aldolase activity"/>
    <property type="evidence" value="ECO:0007669"/>
    <property type="project" value="UniProtKB-EC"/>
</dbReference>
<comment type="similarity">
    <text evidence="3">Belongs to the DHNA family.</text>
</comment>
<evidence type="ECO:0000256" key="6">
    <source>
        <dbReference type="ARBA" id="ARBA00023239"/>
    </source>
</evidence>
<dbReference type="AlphaFoldDB" id="A0A2I2FV22"/>
<dbReference type="SMART" id="SM00905">
    <property type="entry name" value="FolB"/>
    <property type="match status" value="1"/>
</dbReference>
<comment type="catalytic activity">
    <reaction evidence="1">
        <text>7,8-dihydroneopterin = 6-hydroxymethyl-7,8-dihydropterin + glycolaldehyde</text>
        <dbReference type="Rhea" id="RHEA:10540"/>
        <dbReference type="ChEBI" id="CHEBI:17001"/>
        <dbReference type="ChEBI" id="CHEBI:17071"/>
        <dbReference type="ChEBI" id="CHEBI:44841"/>
        <dbReference type="EC" id="4.1.2.25"/>
    </reaction>
</comment>
<sequence>MGECKSTFQIPLAPPLVDHICLRNVQLPLPCAPEAWHRPCLPQPCTMSLRLSCCSIMASAADDDVSQSLDYGKLYRRIEELVRHWPIVHAGYPSPILQWCRALPSVDPGQDIASLAGRIASLALGYLKETAREIHANRPGAIQQEFGQCEVDLHLPKALLRAEQGLWYRCHASLGRSPEGAEAAVVTGEEFRIRNIRCHCLIGINPHERLEKQVVVVSLKFQSPGAHFLDMYQEMTRVVAEEVDQTAFQSVEALVTFVARIVTVRFGNDVVTVRVEKPNALAFAEGTGVEVTRSRSFFTEEV</sequence>
<dbReference type="EMBL" id="MSFO01000009">
    <property type="protein sequence ID" value="PLB44416.1"/>
    <property type="molecule type" value="Genomic_DNA"/>
</dbReference>
<dbReference type="RefSeq" id="XP_024699718.1">
    <property type="nucleotide sequence ID" value="XM_024847944.1"/>
</dbReference>
<keyword evidence="5" id="KW-0289">Folate biosynthesis</keyword>
<keyword evidence="6" id="KW-0456">Lyase</keyword>
<dbReference type="OrthoDB" id="5425486at2759"/>
<dbReference type="Pfam" id="PF02152">
    <property type="entry name" value="FolB"/>
    <property type="match status" value="1"/>
</dbReference>
<evidence type="ECO:0000256" key="7">
    <source>
        <dbReference type="ARBA" id="ARBA00032903"/>
    </source>
</evidence>
<dbReference type="NCBIfam" id="TIGR00526">
    <property type="entry name" value="folB_dom"/>
    <property type="match status" value="1"/>
</dbReference>
<evidence type="ECO:0000256" key="4">
    <source>
        <dbReference type="ARBA" id="ARBA00013043"/>
    </source>
</evidence>
<dbReference type="InterPro" id="IPR043133">
    <property type="entry name" value="GTP-CH-I_C/QueF"/>
</dbReference>